<dbReference type="AlphaFoldDB" id="A0AAW1IU41"/>
<sequence length="134" mass="15618">MNGATFYEYIANIFHPWLQKNNIKTPVVLFVAGHRSHLASTLSDIYWENQIILRALYPNSTHILQPMDASMFHPLKTQWKKKVRNWKIENNGARFNKEYFCPTLKKALNNIPKETLTNGFQSCSFSSLNSDNIR</sequence>
<keyword evidence="3" id="KW-1185">Reference proteome</keyword>
<dbReference type="InterPro" id="IPR036397">
    <property type="entry name" value="RNaseH_sf"/>
</dbReference>
<evidence type="ECO:0000313" key="2">
    <source>
        <dbReference type="EMBL" id="KAK9693281.1"/>
    </source>
</evidence>
<protein>
    <submittedName>
        <fullName evidence="2">DDE superfamily endonuclease</fullName>
    </submittedName>
</protein>
<evidence type="ECO:0000259" key="1">
    <source>
        <dbReference type="Pfam" id="PF03184"/>
    </source>
</evidence>
<feature type="domain" description="DDE-1" evidence="1">
    <location>
        <begin position="4"/>
        <end position="120"/>
    </location>
</feature>
<evidence type="ECO:0000313" key="3">
    <source>
        <dbReference type="Proteomes" id="UP001458880"/>
    </source>
</evidence>
<organism evidence="2 3">
    <name type="scientific">Popillia japonica</name>
    <name type="common">Japanese beetle</name>
    <dbReference type="NCBI Taxonomy" id="7064"/>
    <lineage>
        <taxon>Eukaryota</taxon>
        <taxon>Metazoa</taxon>
        <taxon>Ecdysozoa</taxon>
        <taxon>Arthropoda</taxon>
        <taxon>Hexapoda</taxon>
        <taxon>Insecta</taxon>
        <taxon>Pterygota</taxon>
        <taxon>Neoptera</taxon>
        <taxon>Endopterygota</taxon>
        <taxon>Coleoptera</taxon>
        <taxon>Polyphaga</taxon>
        <taxon>Scarabaeiformia</taxon>
        <taxon>Scarabaeidae</taxon>
        <taxon>Rutelinae</taxon>
        <taxon>Popillia</taxon>
    </lineage>
</organism>
<dbReference type="EMBL" id="JASPKY010000547">
    <property type="protein sequence ID" value="KAK9693281.1"/>
    <property type="molecule type" value="Genomic_DNA"/>
</dbReference>
<comment type="caution">
    <text evidence="2">The sequence shown here is derived from an EMBL/GenBank/DDBJ whole genome shotgun (WGS) entry which is preliminary data.</text>
</comment>
<dbReference type="Proteomes" id="UP001458880">
    <property type="component" value="Unassembled WGS sequence"/>
</dbReference>
<name>A0AAW1IU41_POPJA</name>
<dbReference type="Gene3D" id="3.30.420.10">
    <property type="entry name" value="Ribonuclease H-like superfamily/Ribonuclease H"/>
    <property type="match status" value="1"/>
</dbReference>
<accession>A0AAW1IU41</accession>
<keyword evidence="2" id="KW-0255">Endonuclease</keyword>
<proteinExistence type="predicted"/>
<reference evidence="2 3" key="1">
    <citation type="journal article" date="2024" name="BMC Genomics">
        <title>De novo assembly and annotation of Popillia japonica's genome with initial clues to its potential as an invasive pest.</title>
        <authorList>
            <person name="Cucini C."/>
            <person name="Boschi S."/>
            <person name="Funari R."/>
            <person name="Cardaioli E."/>
            <person name="Iannotti N."/>
            <person name="Marturano G."/>
            <person name="Paoli F."/>
            <person name="Bruttini M."/>
            <person name="Carapelli A."/>
            <person name="Frati F."/>
            <person name="Nardi F."/>
        </authorList>
    </citation>
    <scope>NUCLEOTIDE SEQUENCE [LARGE SCALE GENOMIC DNA]</scope>
    <source>
        <strain evidence="2">DMR45628</strain>
    </source>
</reference>
<dbReference type="Pfam" id="PF03184">
    <property type="entry name" value="DDE_1"/>
    <property type="match status" value="1"/>
</dbReference>
<keyword evidence="2" id="KW-0378">Hydrolase</keyword>
<dbReference type="GO" id="GO:0003676">
    <property type="term" value="F:nucleic acid binding"/>
    <property type="evidence" value="ECO:0007669"/>
    <property type="project" value="InterPro"/>
</dbReference>
<dbReference type="GO" id="GO:0004519">
    <property type="term" value="F:endonuclease activity"/>
    <property type="evidence" value="ECO:0007669"/>
    <property type="project" value="UniProtKB-KW"/>
</dbReference>
<dbReference type="InterPro" id="IPR004875">
    <property type="entry name" value="DDE_SF_endonuclease_dom"/>
</dbReference>
<gene>
    <name evidence="2" type="ORF">QE152_g34318</name>
</gene>
<keyword evidence="2" id="KW-0540">Nuclease</keyword>